<sequence length="181" mass="20784">MADKKTKGRQKIESEDGRLITFSKRRSGIYKKASELVTLTGSEIAILVFSQSGKPFSFGHPSIEAVANRFVGLNQAANDNTHPLAEAHRQVRINELNHQHNELLRQLDEEKEREKVLKQMRRGKETQPRWWETSVDELNHQELLQMDATIDNLYKTFLAKLDEKTAAASSSMAPPMYFHHK</sequence>
<dbReference type="SMART" id="SM00432">
    <property type="entry name" value="MADS"/>
    <property type="match status" value="1"/>
</dbReference>
<dbReference type="EMBL" id="BDQV01000405">
    <property type="protein sequence ID" value="GAY64388.1"/>
    <property type="molecule type" value="Genomic_DNA"/>
</dbReference>
<dbReference type="PRINTS" id="PR00404">
    <property type="entry name" value="MADSDOMAIN"/>
</dbReference>
<evidence type="ECO:0000256" key="4">
    <source>
        <dbReference type="ARBA" id="ARBA00023163"/>
    </source>
</evidence>
<keyword evidence="6" id="KW-0175">Coiled coil</keyword>
<dbReference type="Gene3D" id="6.10.140.920">
    <property type="match status" value="1"/>
</dbReference>
<dbReference type="GO" id="GO:0000978">
    <property type="term" value="F:RNA polymerase II cis-regulatory region sequence-specific DNA binding"/>
    <property type="evidence" value="ECO:0007669"/>
    <property type="project" value="TreeGrafter"/>
</dbReference>
<evidence type="ECO:0000256" key="3">
    <source>
        <dbReference type="ARBA" id="ARBA00023125"/>
    </source>
</evidence>
<feature type="coiled-coil region" evidence="6">
    <location>
        <begin position="93"/>
        <end position="120"/>
    </location>
</feature>
<dbReference type="PANTHER" id="PTHR11945:SF725">
    <property type="entry name" value="AGAMOUS-LIKE 58-RELATED"/>
    <property type="match status" value="1"/>
</dbReference>
<dbReference type="Pfam" id="PF00319">
    <property type="entry name" value="SRF-TF"/>
    <property type="match status" value="1"/>
</dbReference>
<protein>
    <recommendedName>
        <fullName evidence="7">MADS-box domain-containing protein</fullName>
    </recommendedName>
</protein>
<keyword evidence="9" id="KW-1185">Reference proteome</keyword>
<evidence type="ECO:0000259" key="7">
    <source>
        <dbReference type="PROSITE" id="PS50066"/>
    </source>
</evidence>
<feature type="domain" description="MADS-box" evidence="7">
    <location>
        <begin position="10"/>
        <end position="62"/>
    </location>
</feature>
<dbReference type="GO" id="GO:0000981">
    <property type="term" value="F:DNA-binding transcription factor activity, RNA polymerase II-specific"/>
    <property type="evidence" value="ECO:0007669"/>
    <property type="project" value="TreeGrafter"/>
</dbReference>
<evidence type="ECO:0000256" key="1">
    <source>
        <dbReference type="ARBA" id="ARBA00004123"/>
    </source>
</evidence>
<dbReference type="InterPro" id="IPR036879">
    <property type="entry name" value="TF_MADSbox_sf"/>
</dbReference>
<dbReference type="GO" id="GO:0005634">
    <property type="term" value="C:nucleus"/>
    <property type="evidence" value="ECO:0007669"/>
    <property type="project" value="UniProtKB-SubCell"/>
</dbReference>
<keyword evidence="5" id="KW-0539">Nucleus</keyword>
<dbReference type="Proteomes" id="UP000236630">
    <property type="component" value="Unassembled WGS sequence"/>
</dbReference>
<evidence type="ECO:0000256" key="6">
    <source>
        <dbReference type="SAM" id="Coils"/>
    </source>
</evidence>
<comment type="subcellular location">
    <subcellularLocation>
        <location evidence="1">Nucleus</location>
    </subcellularLocation>
</comment>
<dbReference type="Gene3D" id="3.40.1810.10">
    <property type="entry name" value="Transcription factor, MADS-box"/>
    <property type="match status" value="1"/>
</dbReference>
<gene>
    <name evidence="8" type="ORF">CUMW_233150</name>
</gene>
<comment type="caution">
    <text evidence="8">The sequence shown here is derived from an EMBL/GenBank/DDBJ whole genome shotgun (WGS) entry which is preliminary data.</text>
</comment>
<keyword evidence="3" id="KW-0238">DNA-binding</keyword>
<dbReference type="FunFam" id="3.40.1810.10:FF:000006">
    <property type="entry name" value="Agamous-like MADS-box protein AGL62"/>
    <property type="match status" value="1"/>
</dbReference>
<evidence type="ECO:0000256" key="2">
    <source>
        <dbReference type="ARBA" id="ARBA00023015"/>
    </source>
</evidence>
<proteinExistence type="predicted"/>
<organism evidence="8 9">
    <name type="scientific">Citrus unshiu</name>
    <name type="common">Satsuma mandarin</name>
    <name type="synonym">Citrus nobilis var. unshiu</name>
    <dbReference type="NCBI Taxonomy" id="55188"/>
    <lineage>
        <taxon>Eukaryota</taxon>
        <taxon>Viridiplantae</taxon>
        <taxon>Streptophyta</taxon>
        <taxon>Embryophyta</taxon>
        <taxon>Tracheophyta</taxon>
        <taxon>Spermatophyta</taxon>
        <taxon>Magnoliopsida</taxon>
        <taxon>eudicotyledons</taxon>
        <taxon>Gunneridae</taxon>
        <taxon>Pentapetalae</taxon>
        <taxon>rosids</taxon>
        <taxon>malvids</taxon>
        <taxon>Sapindales</taxon>
        <taxon>Rutaceae</taxon>
        <taxon>Aurantioideae</taxon>
        <taxon>Citrus</taxon>
    </lineage>
</organism>
<dbReference type="AlphaFoldDB" id="A0A2H5QID2"/>
<evidence type="ECO:0000256" key="5">
    <source>
        <dbReference type="ARBA" id="ARBA00023242"/>
    </source>
</evidence>
<dbReference type="PANTHER" id="PTHR11945">
    <property type="entry name" value="MADS BOX PROTEIN"/>
    <property type="match status" value="1"/>
</dbReference>
<keyword evidence="4" id="KW-0804">Transcription</keyword>
<evidence type="ECO:0000313" key="9">
    <source>
        <dbReference type="Proteomes" id="UP000236630"/>
    </source>
</evidence>
<dbReference type="PROSITE" id="PS50066">
    <property type="entry name" value="MADS_BOX_2"/>
    <property type="match status" value="1"/>
</dbReference>
<dbReference type="InterPro" id="IPR002100">
    <property type="entry name" value="TF_MADSbox"/>
</dbReference>
<evidence type="ECO:0000313" key="8">
    <source>
        <dbReference type="EMBL" id="GAY64388.1"/>
    </source>
</evidence>
<keyword evidence="2" id="KW-0805">Transcription regulation</keyword>
<name>A0A2H5QID2_CITUN</name>
<dbReference type="SUPFAM" id="SSF55455">
    <property type="entry name" value="SRF-like"/>
    <property type="match status" value="1"/>
</dbReference>
<accession>A0A2H5QID2</accession>
<reference evidence="8 9" key="1">
    <citation type="journal article" date="2017" name="Front. Genet.">
        <title>Draft sequencing of the heterozygous diploid genome of Satsuma (Citrus unshiu Marc.) using a hybrid assembly approach.</title>
        <authorList>
            <person name="Shimizu T."/>
            <person name="Tanizawa Y."/>
            <person name="Mochizuki T."/>
            <person name="Nagasaki H."/>
            <person name="Yoshioka T."/>
            <person name="Toyoda A."/>
            <person name="Fujiyama A."/>
            <person name="Kaminuma E."/>
            <person name="Nakamura Y."/>
        </authorList>
    </citation>
    <scope>NUCLEOTIDE SEQUENCE [LARGE SCALE GENOMIC DNA]</scope>
    <source>
        <strain evidence="9">cv. Miyagawa wase</strain>
    </source>
</reference>
<dbReference type="GO" id="GO:0046983">
    <property type="term" value="F:protein dimerization activity"/>
    <property type="evidence" value="ECO:0007669"/>
    <property type="project" value="InterPro"/>
</dbReference>